<sequence length="833" mass="93163">MYSFKHQLILLFALSPLFSFGQTQVSGVVKSSKETLIGVTIWLKNPTSGKNIGASSDVDGKFVFQNVAPGKYSLSSSYVGYKEYVNNSFVVGADPIVVSIELEEDSKLLSDVVVRTVAKKETASALINTLKASYIVADGLSIESIKKTPDRNVSDALKRVSGVTIQNDRFVLVRGLADRYNSALLNKTQLPSTEPDRRAFSFDIIPTALIDNIIINKGAAANLPGDFAGGLVQITTKEVSGDFASASLGLSYGSLSTFKSFRLIESVPFPSIFPSTNTFRISGNGDKRAYTKLIDSPGISESSSIPNINGSVSFGVKKNNWNVLFSSTARNTFSSNTTERIDYLSSTDLAYKYKDINFSQTKSVSGLLNVVYLGENRYSWKTIANYQTEDYFLNRTGENYDNVQNVFSNSSNAIRKMVVNTQFDAKIKTWDLNVGYNLMLRDQPDYRVNPTASYLNSGNPFLTAWRDTYRFWSVMDENSGNASINKSIGDFKVGMGYLKKYRNFKARVFRYETIDMLGEITNNTDRYTADFDLASGFVMYEKEIGLLKLNTGLRTEYNVFTIGTADFSGQKVNVQREYLDLLPSLNLTYAATEKTKWRTSLSKTLARPEFREVANFAYYDFVRNAQLLGNKDLEKSDIYNVDFKWELYPNAGEIFSVGVFGKKFIKPIEQIVADGSVPSNLALTYTNPPSAIVYGLEMEFRKSINSWLDLYSNMALIQSEVEVQGVKRQLQGQSNYALNGGLNFHKGNNTINLTYNRVGDRIASVGFQGYPDIFENSRDVIDIVFLRKYNKGEIKLAVSDMLAQPTVFYQKPSRDLIKTNNETSVSLTVNYNF</sequence>
<protein>
    <submittedName>
        <fullName evidence="7">TonB-dependent receptor</fullName>
    </submittedName>
</protein>
<comment type="caution">
    <text evidence="7">The sequence shown here is derived from an EMBL/GenBank/DDBJ whole genome shotgun (WGS) entry which is preliminary data.</text>
</comment>
<evidence type="ECO:0000259" key="6">
    <source>
        <dbReference type="Pfam" id="PF14905"/>
    </source>
</evidence>
<dbReference type="InterPro" id="IPR036942">
    <property type="entry name" value="Beta-barrel_TonB_sf"/>
</dbReference>
<feature type="chain" id="PRO_5046087820" evidence="4">
    <location>
        <begin position="22"/>
        <end position="833"/>
    </location>
</feature>
<keyword evidence="2" id="KW-0472">Membrane</keyword>
<evidence type="ECO:0000259" key="5">
    <source>
        <dbReference type="Pfam" id="PF07715"/>
    </source>
</evidence>
<dbReference type="Pfam" id="PF07715">
    <property type="entry name" value="Plug"/>
    <property type="match status" value="1"/>
</dbReference>
<dbReference type="InterPro" id="IPR041700">
    <property type="entry name" value="OMP_b-brl_3"/>
</dbReference>
<dbReference type="PANTHER" id="PTHR40980:SF5">
    <property type="entry name" value="TONB-DEPENDENT RECEPTOR"/>
    <property type="match status" value="1"/>
</dbReference>
<dbReference type="PANTHER" id="PTHR40980">
    <property type="entry name" value="PLUG DOMAIN-CONTAINING PROTEIN"/>
    <property type="match status" value="1"/>
</dbReference>
<dbReference type="Pfam" id="PF13715">
    <property type="entry name" value="CarbopepD_reg_2"/>
    <property type="match status" value="1"/>
</dbReference>
<evidence type="ECO:0000313" key="7">
    <source>
        <dbReference type="EMBL" id="MFD3394626.1"/>
    </source>
</evidence>
<evidence type="ECO:0000256" key="3">
    <source>
        <dbReference type="ARBA" id="ARBA00023237"/>
    </source>
</evidence>
<feature type="signal peptide" evidence="4">
    <location>
        <begin position="1"/>
        <end position="21"/>
    </location>
</feature>
<dbReference type="Gene3D" id="2.60.40.1120">
    <property type="entry name" value="Carboxypeptidase-like, regulatory domain"/>
    <property type="match status" value="1"/>
</dbReference>
<dbReference type="Gene3D" id="2.40.170.20">
    <property type="entry name" value="TonB-dependent receptor, beta-barrel domain"/>
    <property type="match status" value="1"/>
</dbReference>
<evidence type="ECO:0000256" key="4">
    <source>
        <dbReference type="SAM" id="SignalP"/>
    </source>
</evidence>
<keyword evidence="4" id="KW-0732">Signal</keyword>
<keyword evidence="8" id="KW-1185">Reference proteome</keyword>
<feature type="domain" description="TonB-dependent receptor plug" evidence="5">
    <location>
        <begin position="140"/>
        <end position="230"/>
    </location>
</feature>
<evidence type="ECO:0000313" key="8">
    <source>
        <dbReference type="Proteomes" id="UP001598138"/>
    </source>
</evidence>
<dbReference type="RefSeq" id="WP_377983502.1">
    <property type="nucleotide sequence ID" value="NZ_JBBKXZ010000002.1"/>
</dbReference>
<keyword evidence="7" id="KW-0675">Receptor</keyword>
<organism evidence="7 8">
    <name type="scientific">Aquirufa avitistagni</name>
    <dbReference type="NCBI Taxonomy" id="3104728"/>
    <lineage>
        <taxon>Bacteria</taxon>
        <taxon>Pseudomonadati</taxon>
        <taxon>Bacteroidota</taxon>
        <taxon>Cytophagia</taxon>
        <taxon>Cytophagales</taxon>
        <taxon>Flectobacillaceae</taxon>
        <taxon>Aquirufa</taxon>
    </lineage>
</organism>
<accession>A0ABW6DCJ6</accession>
<dbReference type="InterPro" id="IPR008969">
    <property type="entry name" value="CarboxyPept-like_regulatory"/>
</dbReference>
<evidence type="ECO:0000256" key="1">
    <source>
        <dbReference type="ARBA" id="ARBA00004442"/>
    </source>
</evidence>
<dbReference type="EMBL" id="JBBKXZ010000002">
    <property type="protein sequence ID" value="MFD3394626.1"/>
    <property type="molecule type" value="Genomic_DNA"/>
</dbReference>
<dbReference type="InterPro" id="IPR037066">
    <property type="entry name" value="Plug_dom_sf"/>
</dbReference>
<keyword evidence="3" id="KW-0998">Cell outer membrane</keyword>
<evidence type="ECO:0000256" key="2">
    <source>
        <dbReference type="ARBA" id="ARBA00023136"/>
    </source>
</evidence>
<proteinExistence type="predicted"/>
<reference evidence="7 8" key="1">
    <citation type="submission" date="2024-03" db="EMBL/GenBank/DDBJ databases">
        <title>Aquirufa genome sequencing.</title>
        <authorList>
            <person name="Pitt A."/>
            <person name="Hahn M.W."/>
        </authorList>
    </citation>
    <scope>NUCLEOTIDE SEQUENCE [LARGE SCALE GENOMIC DNA]</scope>
    <source>
        <strain evidence="7 8">OSTEICH-129V</strain>
    </source>
</reference>
<dbReference type="Proteomes" id="UP001598138">
    <property type="component" value="Unassembled WGS sequence"/>
</dbReference>
<name>A0ABW6DCJ6_9BACT</name>
<dbReference type="SUPFAM" id="SSF56935">
    <property type="entry name" value="Porins"/>
    <property type="match status" value="1"/>
</dbReference>
<comment type="subcellular location">
    <subcellularLocation>
        <location evidence="1">Cell outer membrane</location>
    </subcellularLocation>
</comment>
<dbReference type="Gene3D" id="2.170.130.10">
    <property type="entry name" value="TonB-dependent receptor, plug domain"/>
    <property type="match status" value="1"/>
</dbReference>
<dbReference type="Pfam" id="PF14905">
    <property type="entry name" value="OMP_b-brl_3"/>
    <property type="match status" value="1"/>
</dbReference>
<dbReference type="SUPFAM" id="SSF49464">
    <property type="entry name" value="Carboxypeptidase regulatory domain-like"/>
    <property type="match status" value="1"/>
</dbReference>
<feature type="domain" description="Outer membrane protein beta-barrel" evidence="6">
    <location>
        <begin position="476"/>
        <end position="831"/>
    </location>
</feature>
<gene>
    <name evidence="7" type="ORF">U0R10_08335</name>
</gene>
<dbReference type="InterPro" id="IPR012910">
    <property type="entry name" value="Plug_dom"/>
</dbReference>